<feature type="region of interest" description="Disordered" evidence="1">
    <location>
        <begin position="495"/>
        <end position="522"/>
    </location>
</feature>
<organism evidence="2 3">
    <name type="scientific">Apiospora saccharicola</name>
    <dbReference type="NCBI Taxonomy" id="335842"/>
    <lineage>
        <taxon>Eukaryota</taxon>
        <taxon>Fungi</taxon>
        <taxon>Dikarya</taxon>
        <taxon>Ascomycota</taxon>
        <taxon>Pezizomycotina</taxon>
        <taxon>Sordariomycetes</taxon>
        <taxon>Xylariomycetidae</taxon>
        <taxon>Amphisphaeriales</taxon>
        <taxon>Apiosporaceae</taxon>
        <taxon>Apiospora</taxon>
    </lineage>
</organism>
<dbReference type="Gene3D" id="3.60.130.30">
    <property type="match status" value="1"/>
</dbReference>
<proteinExistence type="predicted"/>
<keyword evidence="3" id="KW-1185">Reference proteome</keyword>
<gene>
    <name evidence="2" type="ORF">PG996_012234</name>
</gene>
<comment type="caution">
    <text evidence="2">The sequence shown here is derived from an EMBL/GenBank/DDBJ whole genome shotgun (WGS) entry which is preliminary data.</text>
</comment>
<feature type="compositionally biased region" description="Basic and acidic residues" evidence="1">
    <location>
        <begin position="542"/>
        <end position="557"/>
    </location>
</feature>
<feature type="compositionally biased region" description="Pro residues" evidence="1">
    <location>
        <begin position="501"/>
        <end position="510"/>
    </location>
</feature>
<reference evidence="2 3" key="1">
    <citation type="submission" date="2023-01" db="EMBL/GenBank/DDBJ databases">
        <title>Analysis of 21 Apiospora genomes using comparative genomics revels a genus with tremendous synthesis potential of carbohydrate active enzymes and secondary metabolites.</title>
        <authorList>
            <person name="Sorensen T."/>
        </authorList>
    </citation>
    <scope>NUCLEOTIDE SEQUENCE [LARGE SCALE GENOMIC DNA]</scope>
    <source>
        <strain evidence="2 3">CBS 83171</strain>
    </source>
</reference>
<name>A0ABR1U1Z6_9PEZI</name>
<protein>
    <submittedName>
        <fullName evidence="2">Uncharacterized protein</fullName>
    </submittedName>
</protein>
<evidence type="ECO:0000256" key="1">
    <source>
        <dbReference type="SAM" id="MobiDB-lite"/>
    </source>
</evidence>
<evidence type="ECO:0000313" key="2">
    <source>
        <dbReference type="EMBL" id="KAK8052933.1"/>
    </source>
</evidence>
<dbReference type="EMBL" id="JAQQWM010000008">
    <property type="protein sequence ID" value="KAK8052933.1"/>
    <property type="molecule type" value="Genomic_DNA"/>
</dbReference>
<feature type="region of interest" description="Disordered" evidence="1">
    <location>
        <begin position="535"/>
        <end position="557"/>
    </location>
</feature>
<dbReference type="Proteomes" id="UP001446871">
    <property type="component" value="Unassembled WGS sequence"/>
</dbReference>
<evidence type="ECO:0000313" key="3">
    <source>
        <dbReference type="Proteomes" id="UP001446871"/>
    </source>
</evidence>
<accession>A0ABR1U1Z6</accession>
<sequence>MPPMFERLRELPRLDGDALLESIKAMLAKVPNTDMVELAKDVGDHGSIKVTHNNEEEVVVDFKLQSKTVHLMQCLDIDLDKAKPFDQTKRHCDSVRRAKAAFDEPLMSTTLQQEFMTTTYLNMKKNNSTSAQLTPDTEGYEDELRDIAVLEELRSESQERFWLHLSRDERDRVRQNTLSQPDQTYVQVLSHIRENWPNGWSNGAHDVDYFYHYLKDKVAAENVWELVDSDIVIVTDCKRRVVFASIEGAAQLLFGPSVLKEMNKCIDLFSFYAPMPRPETKRHVVDRYIQRIHPELDPSKATVTGLPQAKMAVTHYGCWSMKGDPNGKTIFRTADSRFGRNTDALYYPSELLDGYFCPAVLGKATEILRLLVAPLDPDYYDLCRRILQQLLPRHRLVTGDEDDFLSLFAVGVNAYTQRHRDTKDMHGGLAGLLTLGSYTGGNLCVPQLGIKTRYAPGACAVLRGDKLEHMVTDYTGPRYFIIGTNHESVKRHALRKMNGDPLPPPPPPPPHGEKPVYEDDDEVGFPIETPCVQYGHDELDEPDRVWTNDELHEAAAL</sequence>